<evidence type="ECO:0000256" key="1">
    <source>
        <dbReference type="SAM" id="MobiDB-lite"/>
    </source>
</evidence>
<comment type="caution">
    <text evidence="2">The sequence shown here is derived from an EMBL/GenBank/DDBJ whole genome shotgun (WGS) entry which is preliminary data.</text>
</comment>
<feature type="compositionally biased region" description="Basic residues" evidence="1">
    <location>
        <begin position="151"/>
        <end position="160"/>
    </location>
</feature>
<reference evidence="2 3" key="1">
    <citation type="journal article" date="2019" name="Commun. Biol.">
        <title>The bagworm genome reveals a unique fibroin gene that provides high tensile strength.</title>
        <authorList>
            <person name="Kono N."/>
            <person name="Nakamura H."/>
            <person name="Ohtoshi R."/>
            <person name="Tomita M."/>
            <person name="Numata K."/>
            <person name="Arakawa K."/>
        </authorList>
    </citation>
    <scope>NUCLEOTIDE SEQUENCE [LARGE SCALE GENOMIC DNA]</scope>
</reference>
<feature type="region of interest" description="Disordered" evidence="1">
    <location>
        <begin position="126"/>
        <end position="167"/>
    </location>
</feature>
<dbReference type="Proteomes" id="UP000299102">
    <property type="component" value="Unassembled WGS sequence"/>
</dbReference>
<protein>
    <submittedName>
        <fullName evidence="2">Uncharacterized protein</fullName>
    </submittedName>
</protein>
<name>A0A4C1ZV00_EUMVA</name>
<dbReference type="EMBL" id="BGZK01002213">
    <property type="protein sequence ID" value="GBP91820.1"/>
    <property type="molecule type" value="Genomic_DNA"/>
</dbReference>
<organism evidence="2 3">
    <name type="scientific">Eumeta variegata</name>
    <name type="common">Bagworm moth</name>
    <name type="synonym">Eumeta japonica</name>
    <dbReference type="NCBI Taxonomy" id="151549"/>
    <lineage>
        <taxon>Eukaryota</taxon>
        <taxon>Metazoa</taxon>
        <taxon>Ecdysozoa</taxon>
        <taxon>Arthropoda</taxon>
        <taxon>Hexapoda</taxon>
        <taxon>Insecta</taxon>
        <taxon>Pterygota</taxon>
        <taxon>Neoptera</taxon>
        <taxon>Endopterygota</taxon>
        <taxon>Lepidoptera</taxon>
        <taxon>Glossata</taxon>
        <taxon>Ditrysia</taxon>
        <taxon>Tineoidea</taxon>
        <taxon>Psychidae</taxon>
        <taxon>Oiketicinae</taxon>
        <taxon>Eumeta</taxon>
    </lineage>
</organism>
<proteinExistence type="predicted"/>
<feature type="compositionally biased region" description="Polar residues" evidence="1">
    <location>
        <begin position="138"/>
        <end position="147"/>
    </location>
</feature>
<evidence type="ECO:0000313" key="2">
    <source>
        <dbReference type="EMBL" id="GBP91820.1"/>
    </source>
</evidence>
<keyword evidence="3" id="KW-1185">Reference proteome</keyword>
<sequence>MYAHNSTMKQARAFTFSNLKRAEFEMLLDRYRLSKYLRYRYIGKSDISVSVSDASLLWNTVRRYAMRRRKRRRVDAAGRPARATSSDKRDYSRVKCIYNVNISHVLVHEFMSIYCALAGWSGNRERRDERTKRKGERQSSVAQQNPYLLQARRKKLRSKKSSGGLAV</sequence>
<gene>
    <name evidence="2" type="ORF">EVAR_50995_1</name>
</gene>
<dbReference type="AlphaFoldDB" id="A0A4C1ZV00"/>
<evidence type="ECO:0000313" key="3">
    <source>
        <dbReference type="Proteomes" id="UP000299102"/>
    </source>
</evidence>
<accession>A0A4C1ZV00</accession>